<feature type="domain" description="Homeobox" evidence="12">
    <location>
        <begin position="216"/>
        <end position="280"/>
    </location>
</feature>
<keyword evidence="2" id="KW-0479">Metal-binding</keyword>
<dbReference type="Proteomes" id="UP000593564">
    <property type="component" value="Unassembled WGS sequence"/>
</dbReference>
<evidence type="ECO:0008006" key="16">
    <source>
        <dbReference type="Google" id="ProtNLM"/>
    </source>
</evidence>
<evidence type="ECO:0000256" key="6">
    <source>
        <dbReference type="ARBA" id="ARBA00023125"/>
    </source>
</evidence>
<dbReference type="AlphaFoldDB" id="A0A7J7I1M2"/>
<sequence>MDRRRNETLDHHHHLHPETHIPGKDSNPDPYPSPLPIASISSPSNSKTPPLLPPPPPPPPPAVRYSECLKNHAVSTGGHVIDGCGEFMPAGEEGSPEALKCAACDCHRNFHRREYEGVSQIKSAANSFYPYNPNRNSTILRTTTTTHLTQVPPPLPPPPPHHNNHRYSQGLSTSAFMMAFGGASGAPAESSSEDLNMFHSYNVGTQQQLMTQPPFSRKKRFRTKFTQEQKDGMEEIAERLGWKIQKQDEEEVEKFCGEVGVKKQAFKVWIHNNKQSMKKKQL</sequence>
<evidence type="ECO:0000256" key="11">
    <source>
        <dbReference type="SAM" id="MobiDB-lite"/>
    </source>
</evidence>
<dbReference type="PANTHER" id="PTHR31948">
    <property type="entry name" value="ZINC-FINGER HOMEODOMAIN PROTEIN 2"/>
    <property type="match status" value="1"/>
</dbReference>
<keyword evidence="8" id="KW-0804">Transcription</keyword>
<keyword evidence="9 10" id="KW-0539">Nucleus</keyword>
<dbReference type="GO" id="GO:0003700">
    <property type="term" value="F:DNA-binding transcription factor activity"/>
    <property type="evidence" value="ECO:0007669"/>
    <property type="project" value="TreeGrafter"/>
</dbReference>
<dbReference type="GO" id="GO:0008270">
    <property type="term" value="F:zinc ion binding"/>
    <property type="evidence" value="ECO:0007669"/>
    <property type="project" value="UniProtKB-KW"/>
</dbReference>
<evidence type="ECO:0000256" key="4">
    <source>
        <dbReference type="ARBA" id="ARBA00022833"/>
    </source>
</evidence>
<dbReference type="PROSITE" id="PS50071">
    <property type="entry name" value="HOMEOBOX_2"/>
    <property type="match status" value="1"/>
</dbReference>
<reference evidence="15" key="1">
    <citation type="journal article" date="2020" name="Nat. Commun.">
        <title>Genome assembly of wild tea tree DASZ reveals pedigree and selection history of tea varieties.</title>
        <authorList>
            <person name="Zhang W."/>
            <person name="Zhang Y."/>
            <person name="Qiu H."/>
            <person name="Guo Y."/>
            <person name="Wan H."/>
            <person name="Zhang X."/>
            <person name="Scossa F."/>
            <person name="Alseekh S."/>
            <person name="Zhang Q."/>
            <person name="Wang P."/>
            <person name="Xu L."/>
            <person name="Schmidt M.H."/>
            <person name="Jia X."/>
            <person name="Li D."/>
            <person name="Zhu A."/>
            <person name="Guo F."/>
            <person name="Chen W."/>
            <person name="Ni D."/>
            <person name="Usadel B."/>
            <person name="Fernie A.R."/>
            <person name="Wen W."/>
        </authorList>
    </citation>
    <scope>NUCLEOTIDE SEQUENCE [LARGE SCALE GENOMIC DNA]</scope>
    <source>
        <strain evidence="15">cv. G240</strain>
    </source>
</reference>
<keyword evidence="6 10" id="KW-0238">DNA-binding</keyword>
<evidence type="ECO:0000256" key="2">
    <source>
        <dbReference type="ARBA" id="ARBA00022723"/>
    </source>
</evidence>
<dbReference type="Pfam" id="PF04770">
    <property type="entry name" value="ZF-HD_dimer"/>
    <property type="match status" value="1"/>
</dbReference>
<gene>
    <name evidence="14" type="ORF">HYC85_005509</name>
</gene>
<dbReference type="GO" id="GO:0000976">
    <property type="term" value="F:transcription cis-regulatory region binding"/>
    <property type="evidence" value="ECO:0007669"/>
    <property type="project" value="TreeGrafter"/>
</dbReference>
<evidence type="ECO:0000256" key="3">
    <source>
        <dbReference type="ARBA" id="ARBA00022771"/>
    </source>
</evidence>
<keyword evidence="4" id="KW-0862">Zinc</keyword>
<feature type="region of interest" description="Disordered" evidence="11">
    <location>
        <begin position="1"/>
        <end position="63"/>
    </location>
</feature>
<dbReference type="FunFam" id="1.10.10.60:FF:000257">
    <property type="entry name" value="Zinc-finger homeodomain protein 2"/>
    <property type="match status" value="1"/>
</dbReference>
<evidence type="ECO:0000259" key="12">
    <source>
        <dbReference type="PROSITE" id="PS50071"/>
    </source>
</evidence>
<dbReference type="Gene3D" id="1.10.10.60">
    <property type="entry name" value="Homeodomain-like"/>
    <property type="match status" value="1"/>
</dbReference>
<dbReference type="InterPro" id="IPR006456">
    <property type="entry name" value="ZF_HD_homeobox_Cys/His_dimer"/>
</dbReference>
<keyword evidence="7 10" id="KW-0371">Homeobox</keyword>
<evidence type="ECO:0000313" key="14">
    <source>
        <dbReference type="EMBL" id="KAF5958284.1"/>
    </source>
</evidence>
<evidence type="ECO:0000256" key="7">
    <source>
        <dbReference type="ARBA" id="ARBA00023155"/>
    </source>
</evidence>
<comment type="subcellular location">
    <subcellularLocation>
        <location evidence="1 10">Nucleus</location>
    </subcellularLocation>
</comment>
<dbReference type="GO" id="GO:0050793">
    <property type="term" value="P:regulation of developmental process"/>
    <property type="evidence" value="ECO:0007669"/>
    <property type="project" value="TreeGrafter"/>
</dbReference>
<dbReference type="InterPro" id="IPR009057">
    <property type="entry name" value="Homeodomain-like_sf"/>
</dbReference>
<comment type="caution">
    <text evidence="14">The sequence shown here is derived from an EMBL/GenBank/DDBJ whole genome shotgun (WGS) entry which is preliminary data.</text>
</comment>
<proteinExistence type="predicted"/>
<name>A0A7J7I1M2_CAMSI</name>
<dbReference type="SUPFAM" id="SSF46689">
    <property type="entry name" value="Homeodomain-like"/>
    <property type="match status" value="1"/>
</dbReference>
<evidence type="ECO:0000256" key="9">
    <source>
        <dbReference type="ARBA" id="ARBA00023242"/>
    </source>
</evidence>
<feature type="domain" description="ZF-HD dimerization-type" evidence="13">
    <location>
        <begin position="65"/>
        <end position="114"/>
    </location>
</feature>
<feature type="compositionally biased region" description="Basic and acidic residues" evidence="11">
    <location>
        <begin position="1"/>
        <end position="27"/>
    </location>
</feature>
<dbReference type="PROSITE" id="PS51523">
    <property type="entry name" value="ZF_HD_DIMER"/>
    <property type="match status" value="1"/>
</dbReference>
<dbReference type="PANTHER" id="PTHR31948:SF119">
    <property type="entry name" value="ZINC-FINGER HOMEODOMAIN PROTEIN 6-LIKE"/>
    <property type="match status" value="1"/>
</dbReference>
<evidence type="ECO:0000256" key="1">
    <source>
        <dbReference type="ARBA" id="ARBA00004123"/>
    </source>
</evidence>
<accession>A0A7J7I1M2</accession>
<keyword evidence="15" id="KW-1185">Reference proteome</keyword>
<dbReference type="EMBL" id="JACBKZ010000002">
    <property type="protein sequence ID" value="KAF5958284.1"/>
    <property type="molecule type" value="Genomic_DNA"/>
</dbReference>
<keyword evidence="5" id="KW-0805">Transcription regulation</keyword>
<protein>
    <recommendedName>
        <fullName evidence="16">ZF-HD dimerization-type domain-containing protein</fullName>
    </recommendedName>
</protein>
<dbReference type="InterPro" id="IPR001356">
    <property type="entry name" value="HD"/>
</dbReference>
<evidence type="ECO:0000259" key="13">
    <source>
        <dbReference type="PROSITE" id="PS51523"/>
    </source>
</evidence>
<organism evidence="14 15">
    <name type="scientific">Camellia sinensis</name>
    <name type="common">Tea plant</name>
    <name type="synonym">Thea sinensis</name>
    <dbReference type="NCBI Taxonomy" id="4442"/>
    <lineage>
        <taxon>Eukaryota</taxon>
        <taxon>Viridiplantae</taxon>
        <taxon>Streptophyta</taxon>
        <taxon>Embryophyta</taxon>
        <taxon>Tracheophyta</taxon>
        <taxon>Spermatophyta</taxon>
        <taxon>Magnoliopsida</taxon>
        <taxon>eudicotyledons</taxon>
        <taxon>Gunneridae</taxon>
        <taxon>Pentapetalae</taxon>
        <taxon>asterids</taxon>
        <taxon>Ericales</taxon>
        <taxon>Theaceae</taxon>
        <taxon>Camellia</taxon>
    </lineage>
</organism>
<feature type="compositionally biased region" description="Pro residues" evidence="11">
    <location>
        <begin position="50"/>
        <end position="62"/>
    </location>
</feature>
<evidence type="ECO:0000313" key="15">
    <source>
        <dbReference type="Proteomes" id="UP000593564"/>
    </source>
</evidence>
<dbReference type="InterPro" id="IPR006455">
    <property type="entry name" value="Homeodomain_ZF_HD"/>
</dbReference>
<evidence type="ECO:0000256" key="8">
    <source>
        <dbReference type="ARBA" id="ARBA00023163"/>
    </source>
</evidence>
<evidence type="ECO:0000256" key="10">
    <source>
        <dbReference type="PROSITE-ProRule" id="PRU00108"/>
    </source>
</evidence>
<feature type="DNA-binding region" description="Homeobox" evidence="10">
    <location>
        <begin position="218"/>
        <end position="281"/>
    </location>
</feature>
<feature type="compositionally biased region" description="Low complexity" evidence="11">
    <location>
        <begin position="36"/>
        <end position="49"/>
    </location>
</feature>
<dbReference type="GO" id="GO:0005634">
    <property type="term" value="C:nucleus"/>
    <property type="evidence" value="ECO:0007669"/>
    <property type="project" value="UniProtKB-SubCell"/>
</dbReference>
<evidence type="ECO:0000256" key="5">
    <source>
        <dbReference type="ARBA" id="ARBA00023015"/>
    </source>
</evidence>
<keyword evidence="3" id="KW-0863">Zinc-finger</keyword>
<dbReference type="NCBIfam" id="TIGR01566">
    <property type="entry name" value="ZF_HD_prot_N"/>
    <property type="match status" value="1"/>
</dbReference>
<dbReference type="NCBIfam" id="TIGR01565">
    <property type="entry name" value="homeo_ZF_HD"/>
    <property type="match status" value="1"/>
</dbReference>
<reference evidence="14 15" key="2">
    <citation type="submission" date="2020-07" db="EMBL/GenBank/DDBJ databases">
        <title>Genome assembly of wild tea tree DASZ reveals pedigree and selection history of tea varieties.</title>
        <authorList>
            <person name="Zhang W."/>
        </authorList>
    </citation>
    <scope>NUCLEOTIDE SEQUENCE [LARGE SCALE GENOMIC DNA]</scope>
    <source>
        <strain evidence="15">cv. G240</strain>
        <tissue evidence="14">Leaf</tissue>
    </source>
</reference>